<sequence length="337" mass="37644">MKSIDNNNPQIANFKSLILQNLQETLLNDGDTEVQSIINHLLSRQGKLFRPVLVYLSANIHQVDKDRVLKTAMASELIHLASLVHDDIIDNSDYRRGKQTVNYYWGNKSAVLVGDYLFSKAFSILAMIDSPKIMALFTDAISKMCQGELIQLNNAFKSGISREIYFKVIEYKTAALLAACCESGAILSSGNGKSCKSAAALKNYGLHLGRAYQIIDDVMDYTVPMGSSEKPRGKDLTEGIITLPVILLMEKNELTGQELEEFWQAGPTPNQFSLLVRDLNNNRCITEALRIAEHELNLANQYLTQISGEYSELDVLFSMKSQLLQRVNKLQSVTAEI</sequence>
<dbReference type="GO" id="GO:0046872">
    <property type="term" value="F:metal ion binding"/>
    <property type="evidence" value="ECO:0007669"/>
    <property type="project" value="UniProtKB-KW"/>
</dbReference>
<evidence type="ECO:0000256" key="2">
    <source>
        <dbReference type="ARBA" id="ARBA00006706"/>
    </source>
</evidence>
<reference evidence="7 8" key="1">
    <citation type="submission" date="2008-04" db="EMBL/GenBank/DDBJ databases">
        <title>Complete sequence of chromosome of Natranaerobius thermophilus JW/NM-WN-LF.</title>
        <authorList>
            <consortium name="US DOE Joint Genome Institute"/>
            <person name="Copeland A."/>
            <person name="Lucas S."/>
            <person name="Lapidus A."/>
            <person name="Glavina del Rio T."/>
            <person name="Dalin E."/>
            <person name="Tice H."/>
            <person name="Bruce D."/>
            <person name="Goodwin L."/>
            <person name="Pitluck S."/>
            <person name="Chertkov O."/>
            <person name="Brettin T."/>
            <person name="Detter J.C."/>
            <person name="Han C."/>
            <person name="Kuske C.R."/>
            <person name="Schmutz J."/>
            <person name="Larimer F."/>
            <person name="Land M."/>
            <person name="Hauser L."/>
            <person name="Kyrpides N."/>
            <person name="Lykidis A."/>
            <person name="Mesbah N.M."/>
            <person name="Wiegel J."/>
        </authorList>
    </citation>
    <scope>NUCLEOTIDE SEQUENCE [LARGE SCALE GENOMIC DNA]</scope>
    <source>
        <strain evidence="8">ATCC BAA-1301 / DSM 18059 / JW/NM-WN-LF</strain>
    </source>
</reference>
<dbReference type="RefSeq" id="WP_012447712.1">
    <property type="nucleotide sequence ID" value="NC_010718.1"/>
</dbReference>
<dbReference type="SFLD" id="SFLDS00005">
    <property type="entry name" value="Isoprenoid_Synthase_Type_I"/>
    <property type="match status" value="1"/>
</dbReference>
<dbReference type="AlphaFoldDB" id="B2A232"/>
<keyword evidence="5" id="KW-0460">Magnesium</keyword>
<evidence type="ECO:0000256" key="6">
    <source>
        <dbReference type="RuleBase" id="RU004466"/>
    </source>
</evidence>
<dbReference type="InterPro" id="IPR000092">
    <property type="entry name" value="Polyprenyl_synt"/>
</dbReference>
<evidence type="ECO:0000256" key="3">
    <source>
        <dbReference type="ARBA" id="ARBA00022679"/>
    </source>
</evidence>
<accession>B2A232</accession>
<evidence type="ECO:0000256" key="4">
    <source>
        <dbReference type="ARBA" id="ARBA00022723"/>
    </source>
</evidence>
<dbReference type="KEGG" id="nth:Nther_1254"/>
<keyword evidence="8" id="KW-1185">Reference proteome</keyword>
<dbReference type="HOGENOM" id="CLU_014015_2_0_9"/>
<dbReference type="PROSITE" id="PS00723">
    <property type="entry name" value="POLYPRENYL_SYNTHASE_1"/>
    <property type="match status" value="1"/>
</dbReference>
<dbReference type="Proteomes" id="UP000001683">
    <property type="component" value="Chromosome"/>
</dbReference>
<dbReference type="PANTHER" id="PTHR12001">
    <property type="entry name" value="GERANYLGERANYL PYROPHOSPHATE SYNTHASE"/>
    <property type="match status" value="1"/>
</dbReference>
<dbReference type="CDD" id="cd00685">
    <property type="entry name" value="Trans_IPPS_HT"/>
    <property type="match status" value="1"/>
</dbReference>
<dbReference type="FunCoup" id="B2A232">
    <property type="interactions" value="322"/>
</dbReference>
<comment type="cofactor">
    <cofactor evidence="1">
        <name>Mg(2+)</name>
        <dbReference type="ChEBI" id="CHEBI:18420"/>
    </cofactor>
</comment>
<dbReference type="InParanoid" id="B2A232"/>
<keyword evidence="3 6" id="KW-0808">Transferase</keyword>
<evidence type="ECO:0000256" key="1">
    <source>
        <dbReference type="ARBA" id="ARBA00001946"/>
    </source>
</evidence>
<evidence type="ECO:0000313" key="7">
    <source>
        <dbReference type="EMBL" id="ACB84837.1"/>
    </source>
</evidence>
<dbReference type="GO" id="GO:0008299">
    <property type="term" value="P:isoprenoid biosynthetic process"/>
    <property type="evidence" value="ECO:0007669"/>
    <property type="project" value="InterPro"/>
</dbReference>
<name>B2A232_NATTJ</name>
<keyword evidence="4" id="KW-0479">Metal-binding</keyword>
<dbReference type="InterPro" id="IPR033749">
    <property type="entry name" value="Polyprenyl_synt_CS"/>
</dbReference>
<dbReference type="OrthoDB" id="9805316at2"/>
<evidence type="ECO:0000256" key="5">
    <source>
        <dbReference type="ARBA" id="ARBA00022842"/>
    </source>
</evidence>
<protein>
    <submittedName>
        <fullName evidence="7">Polyprenyl synthetase</fullName>
    </submittedName>
</protein>
<dbReference type="eggNOG" id="COG0142">
    <property type="taxonomic scope" value="Bacteria"/>
</dbReference>
<proteinExistence type="inferred from homology"/>
<dbReference type="GO" id="GO:0004659">
    <property type="term" value="F:prenyltransferase activity"/>
    <property type="evidence" value="ECO:0007669"/>
    <property type="project" value="InterPro"/>
</dbReference>
<evidence type="ECO:0000313" key="8">
    <source>
        <dbReference type="Proteomes" id="UP000001683"/>
    </source>
</evidence>
<dbReference type="Gene3D" id="1.10.600.10">
    <property type="entry name" value="Farnesyl Diphosphate Synthase"/>
    <property type="match status" value="1"/>
</dbReference>
<gene>
    <name evidence="7" type="ordered locus">Nther_1254</name>
</gene>
<dbReference type="EMBL" id="CP001034">
    <property type="protein sequence ID" value="ACB84837.1"/>
    <property type="molecule type" value="Genomic_DNA"/>
</dbReference>
<organism evidence="7 8">
    <name type="scientific">Natranaerobius thermophilus (strain ATCC BAA-1301 / DSM 18059 / JW/NM-WN-LF)</name>
    <dbReference type="NCBI Taxonomy" id="457570"/>
    <lineage>
        <taxon>Bacteria</taxon>
        <taxon>Bacillati</taxon>
        <taxon>Bacillota</taxon>
        <taxon>Clostridia</taxon>
        <taxon>Natranaerobiales</taxon>
        <taxon>Natranaerobiaceae</taxon>
        <taxon>Natranaerobius</taxon>
    </lineage>
</organism>
<dbReference type="PANTHER" id="PTHR12001:SF69">
    <property type="entry name" value="ALL TRANS-POLYPRENYL-DIPHOSPHATE SYNTHASE PDSS1"/>
    <property type="match status" value="1"/>
</dbReference>
<dbReference type="Pfam" id="PF00348">
    <property type="entry name" value="polyprenyl_synt"/>
    <property type="match status" value="1"/>
</dbReference>
<dbReference type="PROSITE" id="PS00444">
    <property type="entry name" value="POLYPRENYL_SYNTHASE_2"/>
    <property type="match status" value="1"/>
</dbReference>
<dbReference type="SUPFAM" id="SSF48576">
    <property type="entry name" value="Terpenoid synthases"/>
    <property type="match status" value="1"/>
</dbReference>
<dbReference type="STRING" id="457570.Nther_1254"/>
<comment type="similarity">
    <text evidence="2 6">Belongs to the FPP/GGPP synthase family.</text>
</comment>
<dbReference type="InterPro" id="IPR008949">
    <property type="entry name" value="Isoprenoid_synthase_dom_sf"/>
</dbReference>
<reference evidence="7 8" key="2">
    <citation type="journal article" date="2011" name="J. Bacteriol.">
        <title>Complete genome sequence of the anaerobic, halophilic alkalithermophile Natranaerobius thermophilus JW/NM-WN-LF.</title>
        <authorList>
            <person name="Zhao B."/>
            <person name="Mesbah N.M."/>
            <person name="Dalin E."/>
            <person name="Goodwin L."/>
            <person name="Nolan M."/>
            <person name="Pitluck S."/>
            <person name="Chertkov O."/>
            <person name="Brettin T.S."/>
            <person name="Han J."/>
            <person name="Larimer F.W."/>
            <person name="Land M.L."/>
            <person name="Hauser L."/>
            <person name="Kyrpides N."/>
            <person name="Wiegel J."/>
        </authorList>
    </citation>
    <scope>NUCLEOTIDE SEQUENCE [LARGE SCALE GENOMIC DNA]</scope>
    <source>
        <strain evidence="8">ATCC BAA-1301 / DSM 18059 / JW/NM-WN-LF</strain>
    </source>
</reference>